<dbReference type="Proteomes" id="UP000790377">
    <property type="component" value="Unassembled WGS sequence"/>
</dbReference>
<accession>A0ACB8AGT8</accession>
<organism evidence="1 2">
    <name type="scientific">Hygrophoropsis aurantiaca</name>
    <dbReference type="NCBI Taxonomy" id="72124"/>
    <lineage>
        <taxon>Eukaryota</taxon>
        <taxon>Fungi</taxon>
        <taxon>Dikarya</taxon>
        <taxon>Basidiomycota</taxon>
        <taxon>Agaricomycotina</taxon>
        <taxon>Agaricomycetes</taxon>
        <taxon>Agaricomycetidae</taxon>
        <taxon>Boletales</taxon>
        <taxon>Coniophorineae</taxon>
        <taxon>Hygrophoropsidaceae</taxon>
        <taxon>Hygrophoropsis</taxon>
    </lineage>
</organism>
<evidence type="ECO:0000313" key="1">
    <source>
        <dbReference type="EMBL" id="KAH7911923.1"/>
    </source>
</evidence>
<protein>
    <submittedName>
        <fullName evidence="1">Uncharacterized protein</fullName>
    </submittedName>
</protein>
<keyword evidence="2" id="KW-1185">Reference proteome</keyword>
<sequence length="130" mass="14995">MRHLFVGVDDRKYMVAGRYEFKCVDPLSAAEWAGISEEIRRGYCKTTKRKNKDPQSIAQIHHAYDTGKLKVPCVLLSCLDFNEKFHLELKAKKDITLSSSNKLGHHSRKREREESHNTEGTQVNHKARIS</sequence>
<gene>
    <name evidence="1" type="ORF">BJ138DRAFT_1149436</name>
</gene>
<reference evidence="1" key="1">
    <citation type="journal article" date="2021" name="New Phytol.">
        <title>Evolutionary innovations through gain and loss of genes in the ectomycorrhizal Boletales.</title>
        <authorList>
            <person name="Wu G."/>
            <person name="Miyauchi S."/>
            <person name="Morin E."/>
            <person name="Kuo A."/>
            <person name="Drula E."/>
            <person name="Varga T."/>
            <person name="Kohler A."/>
            <person name="Feng B."/>
            <person name="Cao Y."/>
            <person name="Lipzen A."/>
            <person name="Daum C."/>
            <person name="Hundley H."/>
            <person name="Pangilinan J."/>
            <person name="Johnson J."/>
            <person name="Barry K."/>
            <person name="LaButti K."/>
            <person name="Ng V."/>
            <person name="Ahrendt S."/>
            <person name="Min B."/>
            <person name="Choi I.G."/>
            <person name="Park H."/>
            <person name="Plett J.M."/>
            <person name="Magnuson J."/>
            <person name="Spatafora J.W."/>
            <person name="Nagy L.G."/>
            <person name="Henrissat B."/>
            <person name="Grigoriev I.V."/>
            <person name="Yang Z.L."/>
            <person name="Xu J."/>
            <person name="Martin F.M."/>
        </authorList>
    </citation>
    <scope>NUCLEOTIDE SEQUENCE</scope>
    <source>
        <strain evidence="1">ATCC 28755</strain>
    </source>
</reference>
<name>A0ACB8AGT8_9AGAM</name>
<comment type="caution">
    <text evidence="1">The sequence shown here is derived from an EMBL/GenBank/DDBJ whole genome shotgun (WGS) entry which is preliminary data.</text>
</comment>
<dbReference type="EMBL" id="MU267663">
    <property type="protein sequence ID" value="KAH7911923.1"/>
    <property type="molecule type" value="Genomic_DNA"/>
</dbReference>
<evidence type="ECO:0000313" key="2">
    <source>
        <dbReference type="Proteomes" id="UP000790377"/>
    </source>
</evidence>
<proteinExistence type="predicted"/>